<dbReference type="SMART" id="SM00014">
    <property type="entry name" value="acidPPc"/>
    <property type="match status" value="1"/>
</dbReference>
<feature type="transmembrane region" description="Helical" evidence="1">
    <location>
        <begin position="106"/>
        <end position="127"/>
    </location>
</feature>
<keyword evidence="1" id="KW-0812">Transmembrane</keyword>
<comment type="caution">
    <text evidence="3">The sequence shown here is derived from an EMBL/GenBank/DDBJ whole genome shotgun (WGS) entry which is preliminary data.</text>
</comment>
<reference evidence="3 4" key="1">
    <citation type="submission" date="2024-10" db="EMBL/GenBank/DDBJ databases">
        <title>The Natural Products Discovery Center: Release of the First 8490 Sequenced Strains for Exploring Actinobacteria Biosynthetic Diversity.</title>
        <authorList>
            <person name="Kalkreuter E."/>
            <person name="Kautsar S.A."/>
            <person name="Yang D."/>
            <person name="Bader C.D."/>
            <person name="Teijaro C.N."/>
            <person name="Fluegel L."/>
            <person name="Davis C.M."/>
            <person name="Simpson J.R."/>
            <person name="Lauterbach L."/>
            <person name="Steele A.D."/>
            <person name="Gui C."/>
            <person name="Meng S."/>
            <person name="Li G."/>
            <person name="Viehrig K."/>
            <person name="Ye F."/>
            <person name="Su P."/>
            <person name="Kiefer A.F."/>
            <person name="Nichols A."/>
            <person name="Cepeda A.J."/>
            <person name="Yan W."/>
            <person name="Fan B."/>
            <person name="Jiang Y."/>
            <person name="Adhikari A."/>
            <person name="Zheng C.-J."/>
            <person name="Schuster L."/>
            <person name="Cowan T.M."/>
            <person name="Smanski M.J."/>
            <person name="Chevrette M.G."/>
            <person name="De Carvalho L.P.S."/>
            <person name="Shen B."/>
        </authorList>
    </citation>
    <scope>NUCLEOTIDE SEQUENCE [LARGE SCALE GENOMIC DNA]</scope>
    <source>
        <strain evidence="3 4">NPDC004045</strain>
    </source>
</reference>
<sequence>MTTSIARPDPEIDDPAPGVPAPRVGVAAAVIGAALAGVAVLTVCVATAGGPTGVDQGVLDWMVGHRGGAMTSVVRVFTDLGGAVAMTALAVGTVLWFAWRREWPTAALVAVTALGAAILVPACKHLAGRTRPPEQTRLVVENSLSYPSGHALGTTVVTGIVATVLISRIARPSLRAAAAACAVAFVLGIGLSRLYLGVHWATDVLAGVLIGVAWVTLCLTLFGLSRRRGMWRGTDQREPSTNM</sequence>
<keyword evidence="1" id="KW-0472">Membrane</keyword>
<keyword evidence="1" id="KW-1133">Transmembrane helix</keyword>
<gene>
    <name evidence="3" type="ORF">ACFYTF_27380</name>
</gene>
<dbReference type="SUPFAM" id="SSF48317">
    <property type="entry name" value="Acid phosphatase/Vanadium-dependent haloperoxidase"/>
    <property type="match status" value="1"/>
</dbReference>
<dbReference type="InterPro" id="IPR000326">
    <property type="entry name" value="PAP2/HPO"/>
</dbReference>
<evidence type="ECO:0000313" key="4">
    <source>
        <dbReference type="Proteomes" id="UP001601444"/>
    </source>
</evidence>
<dbReference type="Gene3D" id="1.20.144.10">
    <property type="entry name" value="Phosphatidic acid phosphatase type 2/haloperoxidase"/>
    <property type="match status" value="1"/>
</dbReference>
<feature type="transmembrane region" description="Helical" evidence="1">
    <location>
        <begin position="80"/>
        <end position="99"/>
    </location>
</feature>
<organism evidence="3 4">
    <name type="scientific">Nocardia thailandica</name>
    <dbReference type="NCBI Taxonomy" id="257275"/>
    <lineage>
        <taxon>Bacteria</taxon>
        <taxon>Bacillati</taxon>
        <taxon>Actinomycetota</taxon>
        <taxon>Actinomycetes</taxon>
        <taxon>Mycobacteriales</taxon>
        <taxon>Nocardiaceae</taxon>
        <taxon>Nocardia</taxon>
    </lineage>
</organism>
<proteinExistence type="predicted"/>
<dbReference type="PANTHER" id="PTHR14969">
    <property type="entry name" value="SPHINGOSINE-1-PHOSPHATE PHOSPHOHYDROLASE"/>
    <property type="match status" value="1"/>
</dbReference>
<protein>
    <submittedName>
        <fullName evidence="3">Phosphatase PAP2 family protein</fullName>
    </submittedName>
</protein>
<feature type="transmembrane region" description="Helical" evidence="1">
    <location>
        <begin position="26"/>
        <end position="49"/>
    </location>
</feature>
<evidence type="ECO:0000259" key="2">
    <source>
        <dbReference type="SMART" id="SM00014"/>
    </source>
</evidence>
<dbReference type="EMBL" id="JBIAMX010000022">
    <property type="protein sequence ID" value="MFF0546565.1"/>
    <property type="molecule type" value="Genomic_DNA"/>
</dbReference>
<keyword evidence="4" id="KW-1185">Reference proteome</keyword>
<dbReference type="RefSeq" id="WP_387702892.1">
    <property type="nucleotide sequence ID" value="NZ_JBIAMX010000022.1"/>
</dbReference>
<feature type="domain" description="Phosphatidic acid phosphatase type 2/haloperoxidase" evidence="2">
    <location>
        <begin position="106"/>
        <end position="219"/>
    </location>
</feature>
<evidence type="ECO:0000313" key="3">
    <source>
        <dbReference type="EMBL" id="MFF0546565.1"/>
    </source>
</evidence>
<feature type="transmembrane region" description="Helical" evidence="1">
    <location>
        <begin position="204"/>
        <end position="224"/>
    </location>
</feature>
<dbReference type="PANTHER" id="PTHR14969:SF13">
    <property type="entry name" value="AT30094P"/>
    <property type="match status" value="1"/>
</dbReference>
<feature type="transmembrane region" description="Helical" evidence="1">
    <location>
        <begin position="178"/>
        <end position="198"/>
    </location>
</feature>
<evidence type="ECO:0000256" key="1">
    <source>
        <dbReference type="SAM" id="Phobius"/>
    </source>
</evidence>
<feature type="transmembrane region" description="Helical" evidence="1">
    <location>
        <begin position="147"/>
        <end position="166"/>
    </location>
</feature>
<accession>A0ABW6PVV4</accession>
<dbReference type="Pfam" id="PF01569">
    <property type="entry name" value="PAP2"/>
    <property type="match status" value="1"/>
</dbReference>
<dbReference type="InterPro" id="IPR036938">
    <property type="entry name" value="PAP2/HPO_sf"/>
</dbReference>
<name>A0ABW6PVV4_9NOCA</name>
<dbReference type="Proteomes" id="UP001601444">
    <property type="component" value="Unassembled WGS sequence"/>
</dbReference>
<dbReference type="CDD" id="cd03392">
    <property type="entry name" value="PAP2_like_2"/>
    <property type="match status" value="1"/>
</dbReference>